<organism evidence="2">
    <name type="scientific">Mytilinidion resinicola</name>
    <dbReference type="NCBI Taxonomy" id="574789"/>
    <lineage>
        <taxon>Eukaryota</taxon>
        <taxon>Fungi</taxon>
        <taxon>Dikarya</taxon>
        <taxon>Ascomycota</taxon>
        <taxon>Pezizomycotina</taxon>
        <taxon>Dothideomycetes</taxon>
        <taxon>Pleosporomycetidae</taxon>
        <taxon>Mytilinidiales</taxon>
        <taxon>Mytilinidiaceae</taxon>
        <taxon>Mytilinidion</taxon>
    </lineage>
</organism>
<dbReference type="AlphaFoldDB" id="A0A6A6YVR6"/>
<dbReference type="Proteomes" id="UP000504636">
    <property type="component" value="Unplaced"/>
</dbReference>
<accession>A0A6A6YVR6</accession>
<dbReference type="EMBL" id="MU003696">
    <property type="protein sequence ID" value="KAF2812860.1"/>
    <property type="molecule type" value="Genomic_DNA"/>
</dbReference>
<keyword evidence="3" id="KW-1185">Reference proteome</keyword>
<evidence type="ECO:0000259" key="1">
    <source>
        <dbReference type="Pfam" id="PF01636"/>
    </source>
</evidence>
<sequence length="351" mass="39863">GGYNTVYVVRFTTGFQIVIKVPGMGQEGRWRPEDERNLCSEALTMRYIKKHTMVPIPEVYRYSATLGNEIGAPYIVIEFVEGVPAKSIWGESDLLGRTARGLEKYEQRRQILLQSLAEGMSELRHPEFDMAGRLEFDDDSDTPKIGPVFLSDGKIDKASGELVREIVIVQGVSRIIQVALDCKPFTEDYEKPFVLHHPDLHRLNILCDPETCKVKAIIDWDWVQTVPRCIGFASFPTWLQADWRKDESDISPAVLKAYRQDYTRYLTKAMDGEGDCRYTAKSAIYAALDAGTFGKDGHPVHWVMKAMPMLLAPMSTDEAIVWLEEGDWREHSESITSRLETLLDPDSLLLK</sequence>
<dbReference type="PANTHER" id="PTHR21310">
    <property type="entry name" value="AMINOGLYCOSIDE PHOSPHOTRANSFERASE-RELATED-RELATED"/>
    <property type="match status" value="1"/>
</dbReference>
<feature type="non-terminal residue" evidence="2">
    <location>
        <position position="1"/>
    </location>
</feature>
<dbReference type="PANTHER" id="PTHR21310:SF51">
    <property type="entry name" value="AMINOGLYCOSIDE PHOSPHOTRANSFERASE DOMAIN-CONTAINING PROTEIN"/>
    <property type="match status" value="1"/>
</dbReference>
<dbReference type="RefSeq" id="XP_033579824.1">
    <property type="nucleotide sequence ID" value="XM_033715259.1"/>
</dbReference>
<feature type="domain" description="Aminoglycoside phosphotransferase" evidence="1">
    <location>
        <begin position="35"/>
        <end position="263"/>
    </location>
</feature>
<dbReference type="OrthoDB" id="10003767at2759"/>
<dbReference type="SUPFAM" id="SSF56112">
    <property type="entry name" value="Protein kinase-like (PK-like)"/>
    <property type="match status" value="1"/>
</dbReference>
<name>A0A6A6YVR6_9PEZI</name>
<reference evidence="2 4" key="1">
    <citation type="journal article" date="2020" name="Stud. Mycol.">
        <title>101 Dothideomycetes genomes: a test case for predicting lifestyles and emergence of pathogens.</title>
        <authorList>
            <person name="Haridas S."/>
            <person name="Albert R."/>
            <person name="Binder M."/>
            <person name="Bloem J."/>
            <person name="Labutti K."/>
            <person name="Salamov A."/>
            <person name="Andreopoulos B."/>
            <person name="Baker S."/>
            <person name="Barry K."/>
            <person name="Bills G."/>
            <person name="Bluhm B."/>
            <person name="Cannon C."/>
            <person name="Castanera R."/>
            <person name="Culley D."/>
            <person name="Daum C."/>
            <person name="Ezra D."/>
            <person name="Gonzalez J."/>
            <person name="Henrissat B."/>
            <person name="Kuo A."/>
            <person name="Liang C."/>
            <person name="Lipzen A."/>
            <person name="Lutzoni F."/>
            <person name="Magnuson J."/>
            <person name="Mondo S."/>
            <person name="Nolan M."/>
            <person name="Ohm R."/>
            <person name="Pangilinan J."/>
            <person name="Park H.-J."/>
            <person name="Ramirez L."/>
            <person name="Alfaro M."/>
            <person name="Sun H."/>
            <person name="Tritt A."/>
            <person name="Yoshinaga Y."/>
            <person name="Zwiers L.-H."/>
            <person name="Turgeon B."/>
            <person name="Goodwin S."/>
            <person name="Spatafora J."/>
            <person name="Crous P."/>
            <person name="Grigoriev I."/>
        </authorList>
    </citation>
    <scope>NUCLEOTIDE SEQUENCE</scope>
    <source>
        <strain evidence="2 4">CBS 304.34</strain>
    </source>
</reference>
<evidence type="ECO:0000313" key="4">
    <source>
        <dbReference type="RefSeq" id="XP_033579824.1"/>
    </source>
</evidence>
<evidence type="ECO:0000313" key="2">
    <source>
        <dbReference type="EMBL" id="KAF2812860.1"/>
    </source>
</evidence>
<proteinExistence type="predicted"/>
<dbReference type="InterPro" id="IPR002575">
    <property type="entry name" value="Aminoglycoside_PTrfase"/>
</dbReference>
<dbReference type="Gene3D" id="3.90.1200.10">
    <property type="match status" value="1"/>
</dbReference>
<gene>
    <name evidence="2 4" type="ORF">BDZ99DRAFT_381806</name>
</gene>
<reference evidence="4" key="3">
    <citation type="submission" date="2025-04" db="UniProtKB">
        <authorList>
            <consortium name="RefSeq"/>
        </authorList>
    </citation>
    <scope>IDENTIFICATION</scope>
    <source>
        <strain evidence="4">CBS 304.34</strain>
    </source>
</reference>
<reference evidence="4" key="2">
    <citation type="submission" date="2020-04" db="EMBL/GenBank/DDBJ databases">
        <authorList>
            <consortium name="NCBI Genome Project"/>
        </authorList>
    </citation>
    <scope>NUCLEOTIDE SEQUENCE</scope>
    <source>
        <strain evidence="4">CBS 304.34</strain>
    </source>
</reference>
<evidence type="ECO:0000313" key="3">
    <source>
        <dbReference type="Proteomes" id="UP000504636"/>
    </source>
</evidence>
<protein>
    <recommendedName>
        <fullName evidence="1">Aminoglycoside phosphotransferase domain-containing protein</fullName>
    </recommendedName>
</protein>
<dbReference type="InterPro" id="IPR011009">
    <property type="entry name" value="Kinase-like_dom_sf"/>
</dbReference>
<dbReference type="InterPro" id="IPR051678">
    <property type="entry name" value="AGP_Transferase"/>
</dbReference>
<dbReference type="GeneID" id="54456152"/>
<dbReference type="Pfam" id="PF01636">
    <property type="entry name" value="APH"/>
    <property type="match status" value="1"/>
</dbReference>